<feature type="domain" description="RING-type" evidence="14">
    <location>
        <begin position="525"/>
        <end position="566"/>
    </location>
</feature>
<dbReference type="SMART" id="SM01197">
    <property type="entry name" value="FANCL_C"/>
    <property type="match status" value="1"/>
</dbReference>
<keyword evidence="11" id="KW-0472">Membrane</keyword>
<keyword evidence="16" id="KW-1185">Reference proteome</keyword>
<sequence length="646" mass="72654">MAPLPPSSQEELMLGNRRCWSRRNERHDPAHPIVRRFGDRSFPRFLISVAVVLFFVSVVAQPVSGEWYAQICPTGSVEAVAIDTATNRLIFVNHNLGGGSSSHNNTNDDEYTPPSMVLVDDVDNKNVFNSSSPATESASGAATSIPSHHDDDKHQNRSFLRRSLQQISPFLLMSQTQLEEQYEQSPALKISLSKEQNNGRILQNQNDVIGDGGIDGDMDGTVSNFTVDNYRNGEIFFIRPCLCYNGRNRFSSSSSSSPSGTTTTASSSTADELHLCNADASYCGVPVDGTMPVACYSVKMQQVVARNAWPLILLWYFGLSVICLCTIHGHTAGECVKSCLLPHYNERFFDRMLNSNNNNPRNDDTRRHNWWSWQRHRFEQNLMLQVQWIWRHEEYNRERRRRQQGLPAPQLELKVKRWTNNHNNHHHSTDWTEVGDDSMSEDAAATPLVSSIELGSVVPTSGDAPSRGETSLNDNEPITTTEDSNGTTIDLKDTRNEGGSCSPDDDVPDEDHHDNDVNSYDEHSCTICFAPLEEGDRIGDLRCNHEFHVDCLKTWVQRKNACPLCNVPIGSRKDPQEESEVEQEQHSRDPNGQRRRRRPLLGGGNLSRLQLENRRIGIIGVSMVVENDRVDPERTSMDNDHTTGGR</sequence>
<evidence type="ECO:0000256" key="4">
    <source>
        <dbReference type="ARBA" id="ARBA00022679"/>
    </source>
</evidence>
<dbReference type="AlphaFoldDB" id="A0A9K3PKT7"/>
<dbReference type="GO" id="GO:0061630">
    <property type="term" value="F:ubiquitin protein ligase activity"/>
    <property type="evidence" value="ECO:0007669"/>
    <property type="project" value="UniProtKB-EC"/>
</dbReference>
<comment type="catalytic activity">
    <reaction evidence="1">
        <text>S-ubiquitinyl-[E2 ubiquitin-conjugating enzyme]-L-cysteine + [acceptor protein]-L-lysine = [E2 ubiquitin-conjugating enzyme]-L-cysteine + N(6)-ubiquitinyl-[acceptor protein]-L-lysine.</text>
        <dbReference type="EC" id="2.3.2.27"/>
    </reaction>
</comment>
<dbReference type="SMART" id="SM00184">
    <property type="entry name" value="RING"/>
    <property type="match status" value="1"/>
</dbReference>
<keyword evidence="5" id="KW-0812">Transmembrane</keyword>
<feature type="region of interest" description="Disordered" evidence="13">
    <location>
        <begin position="128"/>
        <end position="156"/>
    </location>
</feature>
<accession>A0A9K3PKT7</accession>
<keyword evidence="4" id="KW-0808">Transferase</keyword>
<keyword evidence="6" id="KW-0479">Metal-binding</keyword>
<evidence type="ECO:0000256" key="13">
    <source>
        <dbReference type="SAM" id="MobiDB-lite"/>
    </source>
</evidence>
<feature type="compositionally biased region" description="Basic and acidic residues" evidence="13">
    <location>
        <begin position="583"/>
        <end position="592"/>
    </location>
</feature>
<evidence type="ECO:0000259" key="14">
    <source>
        <dbReference type="PROSITE" id="PS50089"/>
    </source>
</evidence>
<dbReference type="Pfam" id="PF13639">
    <property type="entry name" value="zf-RING_2"/>
    <property type="match status" value="1"/>
</dbReference>
<dbReference type="PANTHER" id="PTHR45977:SF4">
    <property type="entry name" value="RING-TYPE DOMAIN-CONTAINING PROTEIN"/>
    <property type="match status" value="1"/>
</dbReference>
<keyword evidence="9" id="KW-0862">Zinc</keyword>
<evidence type="ECO:0000256" key="6">
    <source>
        <dbReference type="ARBA" id="ARBA00022723"/>
    </source>
</evidence>
<feature type="region of interest" description="Disordered" evidence="13">
    <location>
        <begin position="627"/>
        <end position="646"/>
    </location>
</feature>
<keyword evidence="7 12" id="KW-0863">Zinc-finger</keyword>
<comment type="subcellular location">
    <subcellularLocation>
        <location evidence="2">Membrane</location>
        <topology evidence="2">Multi-pass membrane protein</topology>
    </subcellularLocation>
</comment>
<evidence type="ECO:0000256" key="8">
    <source>
        <dbReference type="ARBA" id="ARBA00022786"/>
    </source>
</evidence>
<evidence type="ECO:0000256" key="1">
    <source>
        <dbReference type="ARBA" id="ARBA00000900"/>
    </source>
</evidence>
<feature type="compositionally biased region" description="Polar residues" evidence="13">
    <location>
        <begin position="468"/>
        <end position="488"/>
    </location>
</feature>
<feature type="region of interest" description="Disordered" evidence="13">
    <location>
        <begin position="570"/>
        <end position="604"/>
    </location>
</feature>
<evidence type="ECO:0000313" key="16">
    <source>
        <dbReference type="Proteomes" id="UP000693970"/>
    </source>
</evidence>
<feature type="compositionally biased region" description="Basic residues" evidence="13">
    <location>
        <begin position="417"/>
        <end position="426"/>
    </location>
</feature>
<evidence type="ECO:0000256" key="7">
    <source>
        <dbReference type="ARBA" id="ARBA00022771"/>
    </source>
</evidence>
<reference evidence="15" key="1">
    <citation type="journal article" date="2021" name="Sci. Rep.">
        <title>Diploid genomic architecture of Nitzschia inconspicua, an elite biomass production diatom.</title>
        <authorList>
            <person name="Oliver A."/>
            <person name="Podell S."/>
            <person name="Pinowska A."/>
            <person name="Traller J.C."/>
            <person name="Smith S.R."/>
            <person name="McClure R."/>
            <person name="Beliaev A."/>
            <person name="Bohutskyi P."/>
            <person name="Hill E.A."/>
            <person name="Rabines A."/>
            <person name="Zheng H."/>
            <person name="Allen L.Z."/>
            <person name="Kuo A."/>
            <person name="Grigoriev I.V."/>
            <person name="Allen A.E."/>
            <person name="Hazlebeck D."/>
            <person name="Allen E.E."/>
        </authorList>
    </citation>
    <scope>NUCLEOTIDE SEQUENCE</scope>
    <source>
        <strain evidence="15">Hildebrandi</strain>
    </source>
</reference>
<keyword evidence="10" id="KW-1133">Transmembrane helix</keyword>
<evidence type="ECO:0000256" key="5">
    <source>
        <dbReference type="ARBA" id="ARBA00022692"/>
    </source>
</evidence>
<dbReference type="EMBL" id="JAGRRH010000020">
    <property type="protein sequence ID" value="KAG7348569.1"/>
    <property type="molecule type" value="Genomic_DNA"/>
</dbReference>
<dbReference type="GO" id="GO:0016567">
    <property type="term" value="P:protein ubiquitination"/>
    <property type="evidence" value="ECO:0007669"/>
    <property type="project" value="TreeGrafter"/>
</dbReference>
<evidence type="ECO:0000256" key="9">
    <source>
        <dbReference type="ARBA" id="ARBA00022833"/>
    </source>
</evidence>
<gene>
    <name evidence="15" type="ORF">IV203_017274</name>
</gene>
<dbReference type="EC" id="2.3.2.27" evidence="3"/>
<evidence type="ECO:0000256" key="3">
    <source>
        <dbReference type="ARBA" id="ARBA00012483"/>
    </source>
</evidence>
<evidence type="ECO:0000256" key="2">
    <source>
        <dbReference type="ARBA" id="ARBA00004141"/>
    </source>
</evidence>
<proteinExistence type="predicted"/>
<evidence type="ECO:0000256" key="10">
    <source>
        <dbReference type="ARBA" id="ARBA00022989"/>
    </source>
</evidence>
<dbReference type="PANTHER" id="PTHR45977">
    <property type="entry name" value="TARGET OF ERK KINASE MPK-1"/>
    <property type="match status" value="1"/>
</dbReference>
<feature type="compositionally biased region" description="Basic and acidic residues" evidence="13">
    <location>
        <begin position="510"/>
        <end position="520"/>
    </location>
</feature>
<dbReference type="PROSITE" id="PS50089">
    <property type="entry name" value="ZF_RING_2"/>
    <property type="match status" value="1"/>
</dbReference>
<organism evidence="15 16">
    <name type="scientific">Nitzschia inconspicua</name>
    <dbReference type="NCBI Taxonomy" id="303405"/>
    <lineage>
        <taxon>Eukaryota</taxon>
        <taxon>Sar</taxon>
        <taxon>Stramenopiles</taxon>
        <taxon>Ochrophyta</taxon>
        <taxon>Bacillariophyta</taxon>
        <taxon>Bacillariophyceae</taxon>
        <taxon>Bacillariophycidae</taxon>
        <taxon>Bacillariales</taxon>
        <taxon>Bacillariaceae</taxon>
        <taxon>Nitzschia</taxon>
    </lineage>
</organism>
<evidence type="ECO:0000256" key="12">
    <source>
        <dbReference type="PROSITE-ProRule" id="PRU00175"/>
    </source>
</evidence>
<dbReference type="GO" id="GO:0008270">
    <property type="term" value="F:zinc ion binding"/>
    <property type="evidence" value="ECO:0007669"/>
    <property type="project" value="UniProtKB-KW"/>
</dbReference>
<reference evidence="15" key="2">
    <citation type="submission" date="2021-04" db="EMBL/GenBank/DDBJ databases">
        <authorList>
            <person name="Podell S."/>
        </authorList>
    </citation>
    <scope>NUCLEOTIDE SEQUENCE</scope>
    <source>
        <strain evidence="15">Hildebrandi</strain>
    </source>
</reference>
<comment type="caution">
    <text evidence="15">The sequence shown here is derived from an EMBL/GenBank/DDBJ whole genome shotgun (WGS) entry which is preliminary data.</text>
</comment>
<dbReference type="GO" id="GO:0006511">
    <property type="term" value="P:ubiquitin-dependent protein catabolic process"/>
    <property type="evidence" value="ECO:0007669"/>
    <property type="project" value="TreeGrafter"/>
</dbReference>
<dbReference type="GO" id="GO:0016020">
    <property type="term" value="C:membrane"/>
    <property type="evidence" value="ECO:0007669"/>
    <property type="project" value="UniProtKB-SubCell"/>
</dbReference>
<feature type="compositionally biased region" description="Polar residues" evidence="13">
    <location>
        <begin position="128"/>
        <end position="146"/>
    </location>
</feature>
<dbReference type="Proteomes" id="UP000693970">
    <property type="component" value="Unassembled WGS sequence"/>
</dbReference>
<protein>
    <recommendedName>
        <fullName evidence="3">RING-type E3 ubiquitin transferase</fullName>
        <ecNumber evidence="3">2.3.2.27</ecNumber>
    </recommendedName>
</protein>
<dbReference type="OrthoDB" id="48923at2759"/>
<name>A0A9K3PKT7_9STRA</name>
<keyword evidence="8" id="KW-0833">Ubl conjugation pathway</keyword>
<feature type="region of interest" description="Disordered" evidence="13">
    <location>
        <begin position="417"/>
        <end position="520"/>
    </location>
</feature>
<evidence type="ECO:0000313" key="15">
    <source>
        <dbReference type="EMBL" id="KAG7348569.1"/>
    </source>
</evidence>
<dbReference type="InterPro" id="IPR001841">
    <property type="entry name" value="Znf_RING"/>
</dbReference>
<evidence type="ECO:0000256" key="11">
    <source>
        <dbReference type="ARBA" id="ARBA00023136"/>
    </source>
</evidence>